<keyword evidence="2 5" id="KW-0812">Transmembrane</keyword>
<dbReference type="InterPro" id="IPR036259">
    <property type="entry name" value="MFS_trans_sf"/>
</dbReference>
<dbReference type="GO" id="GO:0022857">
    <property type="term" value="F:transmembrane transporter activity"/>
    <property type="evidence" value="ECO:0007669"/>
    <property type="project" value="InterPro"/>
</dbReference>
<feature type="domain" description="Major facilitator superfamily (MFS) profile" evidence="6">
    <location>
        <begin position="21"/>
        <end position="472"/>
    </location>
</feature>
<feature type="transmembrane region" description="Helical" evidence="5">
    <location>
        <begin position="88"/>
        <end position="111"/>
    </location>
</feature>
<evidence type="ECO:0000256" key="4">
    <source>
        <dbReference type="ARBA" id="ARBA00023136"/>
    </source>
</evidence>
<dbReference type="SUPFAM" id="SSF103473">
    <property type="entry name" value="MFS general substrate transporter"/>
    <property type="match status" value="1"/>
</dbReference>
<dbReference type="PANTHER" id="PTHR23501">
    <property type="entry name" value="MAJOR FACILITATOR SUPERFAMILY"/>
    <property type="match status" value="1"/>
</dbReference>
<sequence>MRQRTIETADAGLHTKWNARLIGLVAVLALVSFVADSAVSAPLLVLPEMLDHFDTDQVGWLNASATLAGVAWAPLLGKSADIHGRRKILVLTLLISGAGAVLCAVAPSIWLFVPGRMLQGSALAAVFLAVAIVRSLCAPRIGLIVVGIVTSGSAVLNIASRFLIEKLAEDYGFQILFVLAAGVAFAMALAVRALIPESSITTPGTIDFSGALLLGGGLAGVLSYISLGSGLGWLSAGPLALLVGGAAALAWWFLVSTRKPDPLIDIRNLGKPLGLTLFIVALGAGAFQSMLQLISLISDVSPDEDLGYGLAGTGSVAILLGSAGIGIMVGGPLAGWLAARLGPIPALAGVVTLGTVVSVGMFVGASHFAFALCCALALGVVAGALLTSGFNTAGTLASPERQGVVSGLIMVSVSIGSVVLDFVGAAMLKFTAVAVDGETSNSATGVYSYIAFASGAFAVATVLVIMLGRTTRRRGDSSSPEPERAAMR</sequence>
<dbReference type="Pfam" id="PF07690">
    <property type="entry name" value="MFS_1"/>
    <property type="match status" value="1"/>
</dbReference>
<dbReference type="GO" id="GO:0005886">
    <property type="term" value="C:plasma membrane"/>
    <property type="evidence" value="ECO:0007669"/>
    <property type="project" value="UniProtKB-SubCell"/>
</dbReference>
<proteinExistence type="predicted"/>
<feature type="transmembrane region" description="Helical" evidence="5">
    <location>
        <begin position="317"/>
        <end position="337"/>
    </location>
</feature>
<keyword evidence="4 5" id="KW-0472">Membrane</keyword>
<dbReference type="Gene3D" id="1.20.1250.20">
    <property type="entry name" value="MFS general substrate transporter like domains"/>
    <property type="match status" value="2"/>
</dbReference>
<evidence type="ECO:0000313" key="8">
    <source>
        <dbReference type="Proteomes" id="UP000021053"/>
    </source>
</evidence>
<evidence type="ECO:0000256" key="2">
    <source>
        <dbReference type="ARBA" id="ARBA00022692"/>
    </source>
</evidence>
<protein>
    <submittedName>
        <fullName evidence="7">Arabinose efflux permease family protein</fullName>
    </submittedName>
</protein>
<feature type="transmembrane region" description="Helical" evidence="5">
    <location>
        <begin position="117"/>
        <end position="134"/>
    </location>
</feature>
<comment type="subcellular location">
    <subcellularLocation>
        <location evidence="1">Cell membrane</location>
        <topology evidence="1">Multi-pass membrane protein</topology>
    </subcellularLocation>
</comment>
<feature type="transmembrane region" description="Helical" evidence="5">
    <location>
        <begin position="275"/>
        <end position="297"/>
    </location>
</feature>
<dbReference type="RefSeq" id="WP_035852086.1">
    <property type="nucleotide sequence ID" value="NZ_KK073874.1"/>
</dbReference>
<dbReference type="InterPro" id="IPR011701">
    <property type="entry name" value="MFS"/>
</dbReference>
<reference evidence="7 8" key="1">
    <citation type="submission" date="2013-07" db="EMBL/GenBank/DDBJ databases">
        <authorList>
            <consortium name="DOE Joint Genome Institute"/>
            <person name="Eisen J."/>
            <person name="Huntemann M."/>
            <person name="Han J."/>
            <person name="Chen A."/>
            <person name="Kyrpides N."/>
            <person name="Mavromatis K."/>
            <person name="Markowitz V."/>
            <person name="Palaniappan K."/>
            <person name="Ivanova N."/>
            <person name="Schaumberg A."/>
            <person name="Pati A."/>
            <person name="Liolios K."/>
            <person name="Nordberg H.P."/>
            <person name="Cantor M.N."/>
            <person name="Hua S.X."/>
            <person name="Woyke T."/>
        </authorList>
    </citation>
    <scope>NUCLEOTIDE SEQUENCE [LARGE SCALE GENOMIC DNA]</scope>
    <source>
        <strain evidence="7 8">DSM 44712</strain>
    </source>
</reference>
<name>A0A010YQ92_9ACTN</name>
<evidence type="ECO:0000313" key="7">
    <source>
        <dbReference type="EMBL" id="EXG82360.1"/>
    </source>
</evidence>
<dbReference type="AlphaFoldDB" id="A0A010YQ92"/>
<dbReference type="PATRIC" id="fig|927661.3.peg.3494"/>
<feature type="transmembrane region" description="Helical" evidence="5">
    <location>
        <begin position="171"/>
        <end position="194"/>
    </location>
</feature>
<feature type="transmembrane region" description="Helical" evidence="5">
    <location>
        <begin position="21"/>
        <end position="46"/>
    </location>
</feature>
<feature type="transmembrane region" description="Helical" evidence="5">
    <location>
        <begin position="403"/>
        <end position="426"/>
    </location>
</feature>
<comment type="caution">
    <text evidence="7">The sequence shown here is derived from an EMBL/GenBank/DDBJ whole genome shotgun (WGS) entry which is preliminary data.</text>
</comment>
<feature type="transmembrane region" description="Helical" evidence="5">
    <location>
        <begin position="369"/>
        <end position="391"/>
    </location>
</feature>
<feature type="transmembrane region" description="Helical" evidence="5">
    <location>
        <begin position="58"/>
        <end position="76"/>
    </location>
</feature>
<dbReference type="Proteomes" id="UP000021053">
    <property type="component" value="Unassembled WGS sequence"/>
</dbReference>
<accession>A0A010YQ92</accession>
<feature type="transmembrane region" description="Helical" evidence="5">
    <location>
        <begin position="446"/>
        <end position="467"/>
    </location>
</feature>
<evidence type="ECO:0000256" key="1">
    <source>
        <dbReference type="ARBA" id="ARBA00004651"/>
    </source>
</evidence>
<organism evidence="7 8">
    <name type="scientific">Cryptosporangium arvum DSM 44712</name>
    <dbReference type="NCBI Taxonomy" id="927661"/>
    <lineage>
        <taxon>Bacteria</taxon>
        <taxon>Bacillati</taxon>
        <taxon>Actinomycetota</taxon>
        <taxon>Actinomycetes</taxon>
        <taxon>Cryptosporangiales</taxon>
        <taxon>Cryptosporangiaceae</taxon>
        <taxon>Cryptosporangium</taxon>
    </lineage>
</organism>
<dbReference type="OrthoDB" id="3390851at2"/>
<dbReference type="InterPro" id="IPR020846">
    <property type="entry name" value="MFS_dom"/>
</dbReference>
<evidence type="ECO:0000256" key="5">
    <source>
        <dbReference type="SAM" id="Phobius"/>
    </source>
</evidence>
<dbReference type="EMBL" id="JFBT01000001">
    <property type="protein sequence ID" value="EXG82360.1"/>
    <property type="molecule type" value="Genomic_DNA"/>
</dbReference>
<keyword evidence="8" id="KW-1185">Reference proteome</keyword>
<feature type="transmembrane region" description="Helical" evidence="5">
    <location>
        <begin position="233"/>
        <end position="254"/>
    </location>
</feature>
<dbReference type="HOGENOM" id="CLU_000960_34_1_11"/>
<evidence type="ECO:0000256" key="3">
    <source>
        <dbReference type="ARBA" id="ARBA00022989"/>
    </source>
</evidence>
<dbReference type="PANTHER" id="PTHR23501:SF197">
    <property type="entry name" value="COMD"/>
    <property type="match status" value="1"/>
</dbReference>
<feature type="transmembrane region" description="Helical" evidence="5">
    <location>
        <begin position="344"/>
        <end position="363"/>
    </location>
</feature>
<gene>
    <name evidence="7" type="ORF">CryarDRAFT_3537</name>
</gene>
<evidence type="ECO:0000259" key="6">
    <source>
        <dbReference type="PROSITE" id="PS50850"/>
    </source>
</evidence>
<dbReference type="PROSITE" id="PS50850">
    <property type="entry name" value="MFS"/>
    <property type="match status" value="1"/>
</dbReference>
<feature type="transmembrane region" description="Helical" evidence="5">
    <location>
        <begin position="141"/>
        <end position="159"/>
    </location>
</feature>
<keyword evidence="3 5" id="KW-1133">Transmembrane helix</keyword>
<feature type="transmembrane region" description="Helical" evidence="5">
    <location>
        <begin position="206"/>
        <end position="227"/>
    </location>
</feature>